<keyword evidence="2" id="KW-0808">Transferase</keyword>
<evidence type="ECO:0000256" key="2">
    <source>
        <dbReference type="ARBA" id="ARBA00022679"/>
    </source>
</evidence>
<sequence>MASTKKPEWYQHEVQSINPEAQRLLESYSGFRPDEVLPHVLKLLIVVNHVYSKRDEAFSVFHYPCIGHLRFLTFQLPHHPAYQRILSRLRDDPSTGILEAGCCFGQEIRFLADQGIPSHQLYGCDLEQPFIDLGYQLFRDRESLNATFAVGDLSSPDCLDPASPIFQNLAGKIDIAFASSLFHLWDYEEQLRVATHLVRLCRLRPYTMIVGRQLGNVLGGSYPMADVAAGTNYRHNVQTIKGFWCDVGQATGTRWIVEADLYMGEELTKVKNAEWANENDRMLWFCATLQ</sequence>
<organism evidence="6 7">
    <name type="scientific">Penicillium salamii</name>
    <dbReference type="NCBI Taxonomy" id="1612424"/>
    <lineage>
        <taxon>Eukaryota</taxon>
        <taxon>Fungi</taxon>
        <taxon>Dikarya</taxon>
        <taxon>Ascomycota</taxon>
        <taxon>Pezizomycotina</taxon>
        <taxon>Eurotiomycetes</taxon>
        <taxon>Eurotiomycetidae</taxon>
        <taxon>Eurotiales</taxon>
        <taxon>Aspergillaceae</taxon>
        <taxon>Penicillium</taxon>
    </lineage>
</organism>
<dbReference type="Pfam" id="PF13649">
    <property type="entry name" value="Methyltransf_25"/>
    <property type="match status" value="1"/>
</dbReference>
<protein>
    <recommendedName>
        <fullName evidence="5">Methyltransferase domain-containing protein</fullName>
    </recommendedName>
</protein>
<dbReference type="InterPro" id="IPR041698">
    <property type="entry name" value="Methyltransf_25"/>
</dbReference>
<dbReference type="PANTHER" id="PTHR35897:SF1">
    <property type="entry name" value="METHYLTRANSFERASE AUSD"/>
    <property type="match status" value="1"/>
</dbReference>
<evidence type="ECO:0000313" key="6">
    <source>
        <dbReference type="EMBL" id="CAG8225732.1"/>
    </source>
</evidence>
<evidence type="ECO:0000256" key="4">
    <source>
        <dbReference type="ARBA" id="ARBA00038314"/>
    </source>
</evidence>
<name>A0A9W4I272_9EURO</name>
<dbReference type="GO" id="GO:0016740">
    <property type="term" value="F:transferase activity"/>
    <property type="evidence" value="ECO:0007669"/>
    <property type="project" value="UniProtKB-KW"/>
</dbReference>
<proteinExistence type="inferred from homology"/>
<accession>A0A9W4I272</accession>
<gene>
    <name evidence="6" type="ORF">PSALAMII_LOCUS183</name>
</gene>
<keyword evidence="3" id="KW-0949">S-adenosyl-L-methionine</keyword>
<dbReference type="InterPro" id="IPR051654">
    <property type="entry name" value="Meroterpenoid_MTases"/>
</dbReference>
<dbReference type="PANTHER" id="PTHR35897">
    <property type="entry name" value="METHYLTRANSFERASE AUSD"/>
    <property type="match status" value="1"/>
</dbReference>
<comment type="similarity">
    <text evidence="4">Belongs to the class I-like SAM-binding methyltransferase superfamily.</text>
</comment>
<evidence type="ECO:0000256" key="1">
    <source>
        <dbReference type="ARBA" id="ARBA00005179"/>
    </source>
</evidence>
<comment type="pathway">
    <text evidence="1">Secondary metabolite biosynthesis.</text>
</comment>
<evidence type="ECO:0000259" key="5">
    <source>
        <dbReference type="Pfam" id="PF13649"/>
    </source>
</evidence>
<reference evidence="6" key="1">
    <citation type="submission" date="2021-07" db="EMBL/GenBank/DDBJ databases">
        <authorList>
            <person name="Branca A.L. A."/>
        </authorList>
    </citation>
    <scope>NUCLEOTIDE SEQUENCE</scope>
</reference>
<dbReference type="OrthoDB" id="2094832at2759"/>
<dbReference type="InterPro" id="IPR029063">
    <property type="entry name" value="SAM-dependent_MTases_sf"/>
</dbReference>
<dbReference type="AlphaFoldDB" id="A0A9W4I272"/>
<comment type="caution">
    <text evidence="6">The sequence shown here is derived from an EMBL/GenBank/DDBJ whole genome shotgun (WGS) entry which is preliminary data.</text>
</comment>
<dbReference type="EMBL" id="CAJVPA010000011">
    <property type="protein sequence ID" value="CAG8225732.1"/>
    <property type="molecule type" value="Genomic_DNA"/>
</dbReference>
<dbReference type="Gene3D" id="3.40.50.150">
    <property type="entry name" value="Vaccinia Virus protein VP39"/>
    <property type="match status" value="1"/>
</dbReference>
<feature type="domain" description="Methyltransferase" evidence="5">
    <location>
        <begin position="97"/>
        <end position="201"/>
    </location>
</feature>
<evidence type="ECO:0000313" key="7">
    <source>
        <dbReference type="Proteomes" id="UP001152646"/>
    </source>
</evidence>
<dbReference type="SUPFAM" id="SSF53335">
    <property type="entry name" value="S-adenosyl-L-methionine-dependent methyltransferases"/>
    <property type="match status" value="1"/>
</dbReference>
<evidence type="ECO:0000256" key="3">
    <source>
        <dbReference type="ARBA" id="ARBA00022691"/>
    </source>
</evidence>
<dbReference type="Proteomes" id="UP001152646">
    <property type="component" value="Unassembled WGS sequence"/>
</dbReference>